<sequence>MQDRVKAELEHLRSIGIITLVTEPTDCVSSMVTVHKKGKQEIGPKDLNTALKRPHHPVHSVEEVAAQMAGATVFSVLDAKNSFWQIHLNKKSSMLTTFSTPFGRYRFLRMPFGISSASEVFQRSIEHLFTGQPCSVIVDDIIIGGRGIAEHDANLKKVLNRAREVNLKLNPDKCKFCLDPLSCADAVNR</sequence>
<dbReference type="EMBL" id="JAROKS010000259">
    <property type="protein sequence ID" value="KAK1784358.1"/>
    <property type="molecule type" value="Genomic_DNA"/>
</dbReference>
<accession>A0AAD8YQU2</accession>
<organism evidence="4 5">
    <name type="scientific">Electrophorus voltai</name>
    <dbReference type="NCBI Taxonomy" id="2609070"/>
    <lineage>
        <taxon>Eukaryota</taxon>
        <taxon>Metazoa</taxon>
        <taxon>Chordata</taxon>
        <taxon>Craniata</taxon>
        <taxon>Vertebrata</taxon>
        <taxon>Euteleostomi</taxon>
        <taxon>Actinopterygii</taxon>
        <taxon>Neopterygii</taxon>
        <taxon>Teleostei</taxon>
        <taxon>Ostariophysi</taxon>
        <taxon>Gymnotiformes</taxon>
        <taxon>Gymnotoidei</taxon>
        <taxon>Gymnotidae</taxon>
        <taxon>Electrophorus</taxon>
    </lineage>
</organism>
<dbReference type="PANTHER" id="PTHR37984:SF8">
    <property type="entry name" value="CCHC-TYPE DOMAIN-CONTAINING PROTEIN"/>
    <property type="match status" value="1"/>
</dbReference>
<evidence type="ECO:0000259" key="3">
    <source>
        <dbReference type="Pfam" id="PF00078"/>
    </source>
</evidence>
<feature type="non-terminal residue" evidence="4">
    <location>
        <position position="189"/>
    </location>
</feature>
<name>A0AAD8YQU2_9TELE</name>
<protein>
    <recommendedName>
        <fullName evidence="2">ribonuclease H</fullName>
        <ecNumber evidence="2">3.1.26.4</ecNumber>
    </recommendedName>
</protein>
<keyword evidence="5" id="KW-1185">Reference proteome</keyword>
<dbReference type="AlphaFoldDB" id="A0AAD8YQU2"/>
<dbReference type="InterPro" id="IPR050951">
    <property type="entry name" value="Retrovirus_Pol_polyprotein"/>
</dbReference>
<evidence type="ECO:0000313" key="4">
    <source>
        <dbReference type="EMBL" id="KAK1784358.1"/>
    </source>
</evidence>
<evidence type="ECO:0000256" key="2">
    <source>
        <dbReference type="ARBA" id="ARBA00012180"/>
    </source>
</evidence>
<dbReference type="Pfam" id="PF00078">
    <property type="entry name" value="RVT_1"/>
    <property type="match status" value="1"/>
</dbReference>
<evidence type="ECO:0000313" key="5">
    <source>
        <dbReference type="Proteomes" id="UP001239994"/>
    </source>
</evidence>
<dbReference type="InterPro" id="IPR000477">
    <property type="entry name" value="RT_dom"/>
</dbReference>
<dbReference type="PANTHER" id="PTHR37984">
    <property type="entry name" value="PROTEIN CBG26694"/>
    <property type="match status" value="1"/>
</dbReference>
<dbReference type="InterPro" id="IPR043502">
    <property type="entry name" value="DNA/RNA_pol_sf"/>
</dbReference>
<dbReference type="Proteomes" id="UP001239994">
    <property type="component" value="Unassembled WGS sequence"/>
</dbReference>
<evidence type="ECO:0000256" key="1">
    <source>
        <dbReference type="ARBA" id="ARBA00010879"/>
    </source>
</evidence>
<dbReference type="EC" id="3.1.26.4" evidence="2"/>
<feature type="domain" description="Reverse transcriptase" evidence="3">
    <location>
        <begin position="54"/>
        <end position="178"/>
    </location>
</feature>
<dbReference type="CDD" id="cd01647">
    <property type="entry name" value="RT_LTR"/>
    <property type="match status" value="1"/>
</dbReference>
<dbReference type="Gene3D" id="3.30.70.270">
    <property type="match status" value="1"/>
</dbReference>
<dbReference type="GO" id="GO:0004523">
    <property type="term" value="F:RNA-DNA hybrid ribonuclease activity"/>
    <property type="evidence" value="ECO:0007669"/>
    <property type="project" value="UniProtKB-EC"/>
</dbReference>
<comment type="similarity">
    <text evidence="1">Belongs to the beta type-B retroviral polymerase family. HERV class-II K(HML-2) pol subfamily.</text>
</comment>
<proteinExistence type="inferred from homology"/>
<dbReference type="InterPro" id="IPR043128">
    <property type="entry name" value="Rev_trsase/Diguanyl_cyclase"/>
</dbReference>
<dbReference type="SUPFAM" id="SSF56672">
    <property type="entry name" value="DNA/RNA polymerases"/>
    <property type="match status" value="1"/>
</dbReference>
<comment type="caution">
    <text evidence="4">The sequence shown here is derived from an EMBL/GenBank/DDBJ whole genome shotgun (WGS) entry which is preliminary data.</text>
</comment>
<dbReference type="Gene3D" id="3.10.10.10">
    <property type="entry name" value="HIV Type 1 Reverse Transcriptase, subunit A, domain 1"/>
    <property type="match status" value="1"/>
</dbReference>
<reference evidence="4" key="1">
    <citation type="submission" date="2023-03" db="EMBL/GenBank/DDBJ databases">
        <title>Electrophorus voltai genome.</title>
        <authorList>
            <person name="Bian C."/>
        </authorList>
    </citation>
    <scope>NUCLEOTIDE SEQUENCE</scope>
    <source>
        <strain evidence="4">CB-2022</strain>
        <tissue evidence="4">Muscle</tissue>
    </source>
</reference>
<gene>
    <name evidence="4" type="ORF">P4O66_003505</name>
</gene>